<name>A0A0K1PCF6_9BACT</name>
<feature type="transmembrane region" description="Helical" evidence="1">
    <location>
        <begin position="321"/>
        <end position="340"/>
    </location>
</feature>
<feature type="transmembrane region" description="Helical" evidence="1">
    <location>
        <begin position="64"/>
        <end position="90"/>
    </location>
</feature>
<feature type="transmembrane region" description="Helical" evidence="1">
    <location>
        <begin position="546"/>
        <end position="566"/>
    </location>
</feature>
<feature type="transmembrane region" description="Helical" evidence="1">
    <location>
        <begin position="23"/>
        <end position="52"/>
    </location>
</feature>
<evidence type="ECO:0000256" key="1">
    <source>
        <dbReference type="SAM" id="Phobius"/>
    </source>
</evidence>
<keyword evidence="3" id="KW-1185">Reference proteome</keyword>
<feature type="transmembrane region" description="Helical" evidence="1">
    <location>
        <begin position="177"/>
        <end position="200"/>
    </location>
</feature>
<feature type="transmembrane region" description="Helical" evidence="1">
    <location>
        <begin position="419"/>
        <end position="438"/>
    </location>
</feature>
<dbReference type="AlphaFoldDB" id="A0A0K1PCF6"/>
<organism evidence="2 3">
    <name type="scientific">Vulgatibacter incomptus</name>
    <dbReference type="NCBI Taxonomy" id="1391653"/>
    <lineage>
        <taxon>Bacteria</taxon>
        <taxon>Pseudomonadati</taxon>
        <taxon>Myxococcota</taxon>
        <taxon>Myxococcia</taxon>
        <taxon>Myxococcales</taxon>
        <taxon>Cystobacterineae</taxon>
        <taxon>Vulgatibacteraceae</taxon>
        <taxon>Vulgatibacter</taxon>
    </lineage>
</organism>
<feature type="transmembrane region" description="Helical" evidence="1">
    <location>
        <begin position="508"/>
        <end position="526"/>
    </location>
</feature>
<keyword evidence="1" id="KW-0472">Membrane</keyword>
<dbReference type="KEGG" id="vin:AKJ08_1493"/>
<dbReference type="Proteomes" id="UP000055590">
    <property type="component" value="Chromosome"/>
</dbReference>
<sequence length="599" mass="60208">MEILANASKITVGPRLRLALDASLASCALAIGGGLPFAWAVVVPAALFALAARPYRPTALGKPYALFGLAFGVGTLIAPGASLTAAHAWAMGRPGVAIPLTGAVRDGSRAFRLAVLFVFAVGLRAIVELVGSRPESFPITFLSTAALVLLAASWLVGAGGGRARIVGAVAALPVALVTWRAGSPTAWLALAGAVATMAILGRRPLRAAPILLAALGLSWASAVVFAPSTPGDSGQGLGFLWSRTLEALAREPIGIGAGNFAARTGEALAAQGLEPQDHPRNSLLAVWTEHGPLGLVAAFWLYCASFAALRRGWKGLPEADSAARSIVLGAAGAVGLLLAWSFDHEPLSEPLIGFALGFLLSLGLAAAGEAALPSAEEGLLYDGGSAPEERARKAAAGAALAIAGAALGGTASLGLVTPALARASLWLLAALVALHLPWFGGSLARSLRGLIVFVGAAILATRPFTAALAPGSAEWWRSASAGAALCGLGAAIAGAGHAIRRPGRIGPAPVAGALCCLGVLGFVGSLDYGVVRDFAAGFEPLLSYNFAVAACLVSMLFVAWSGPLSFGEADLQGRARHLARLPAAAVAVGLAAVAMAGLR</sequence>
<evidence type="ECO:0000313" key="2">
    <source>
        <dbReference type="EMBL" id="AKU91106.1"/>
    </source>
</evidence>
<accession>A0A0K1PCF6</accession>
<feature type="transmembrane region" description="Helical" evidence="1">
    <location>
        <begin position="578"/>
        <end position="598"/>
    </location>
</feature>
<dbReference type="EMBL" id="CP012332">
    <property type="protein sequence ID" value="AKU91106.1"/>
    <property type="molecule type" value="Genomic_DNA"/>
</dbReference>
<proteinExistence type="predicted"/>
<feature type="transmembrane region" description="Helical" evidence="1">
    <location>
        <begin position="394"/>
        <end position="413"/>
    </location>
</feature>
<protein>
    <recommendedName>
        <fullName evidence="4">O-antigen ligase domain-containing protein</fullName>
    </recommendedName>
</protein>
<feature type="transmembrane region" description="Helical" evidence="1">
    <location>
        <begin position="450"/>
        <end position="469"/>
    </location>
</feature>
<evidence type="ECO:0000313" key="3">
    <source>
        <dbReference type="Proteomes" id="UP000055590"/>
    </source>
</evidence>
<feature type="transmembrane region" description="Helical" evidence="1">
    <location>
        <begin position="139"/>
        <end position="157"/>
    </location>
</feature>
<gene>
    <name evidence="2" type="ORF">AKJ08_1493</name>
</gene>
<keyword evidence="1" id="KW-1133">Transmembrane helix</keyword>
<feature type="transmembrane region" description="Helical" evidence="1">
    <location>
        <begin position="475"/>
        <end position="496"/>
    </location>
</feature>
<evidence type="ECO:0008006" key="4">
    <source>
        <dbReference type="Google" id="ProtNLM"/>
    </source>
</evidence>
<reference evidence="2 3" key="1">
    <citation type="submission" date="2015-08" db="EMBL/GenBank/DDBJ databases">
        <authorList>
            <person name="Babu N.S."/>
            <person name="Beckwith C.J."/>
            <person name="Beseler K.G."/>
            <person name="Brison A."/>
            <person name="Carone J.V."/>
            <person name="Caskin T.P."/>
            <person name="Diamond M."/>
            <person name="Durham M.E."/>
            <person name="Foxe J.M."/>
            <person name="Go M."/>
            <person name="Henderson B.A."/>
            <person name="Jones I.B."/>
            <person name="McGettigan J.A."/>
            <person name="Micheletti S.J."/>
            <person name="Nasrallah M.E."/>
            <person name="Ortiz D."/>
            <person name="Piller C.R."/>
            <person name="Privatt S.R."/>
            <person name="Schneider S.L."/>
            <person name="Sharp S."/>
            <person name="Smith T.C."/>
            <person name="Stanton J.D."/>
            <person name="Ullery H.E."/>
            <person name="Wilson R.J."/>
            <person name="Serrano M.G."/>
            <person name="Buck G."/>
            <person name="Lee V."/>
            <person name="Wang Y."/>
            <person name="Carvalho R."/>
            <person name="Voegtly L."/>
            <person name="Shi R."/>
            <person name="Duckworth R."/>
            <person name="Johnson A."/>
            <person name="Loviza R."/>
            <person name="Walstead R."/>
            <person name="Shah Z."/>
            <person name="Kiflezghi M."/>
            <person name="Wade K."/>
            <person name="Ball S.L."/>
            <person name="Bradley K.W."/>
            <person name="Asai D.J."/>
            <person name="Bowman C.A."/>
            <person name="Russell D.A."/>
            <person name="Pope W.H."/>
            <person name="Jacobs-Sera D."/>
            <person name="Hendrix R.W."/>
            <person name="Hatfull G.F."/>
        </authorList>
    </citation>
    <scope>NUCLEOTIDE SEQUENCE [LARGE SCALE GENOMIC DNA]</scope>
    <source>
        <strain evidence="2 3">DSM 27710</strain>
    </source>
</reference>
<dbReference type="STRING" id="1391653.AKJ08_1493"/>
<feature type="transmembrane region" description="Helical" evidence="1">
    <location>
        <begin position="110"/>
        <end position="127"/>
    </location>
</feature>
<feature type="transmembrane region" description="Helical" evidence="1">
    <location>
        <begin position="291"/>
        <end position="309"/>
    </location>
</feature>
<dbReference type="RefSeq" id="WP_050725464.1">
    <property type="nucleotide sequence ID" value="NZ_CP012332.1"/>
</dbReference>
<feature type="transmembrane region" description="Helical" evidence="1">
    <location>
        <begin position="207"/>
        <end position="226"/>
    </location>
</feature>
<keyword evidence="1" id="KW-0812">Transmembrane</keyword>
<feature type="transmembrane region" description="Helical" evidence="1">
    <location>
        <begin position="352"/>
        <end position="373"/>
    </location>
</feature>